<keyword evidence="1" id="KW-0732">Signal</keyword>
<sequence length="523" mass="60326">MLIINCANRGNPSGGPRDTTPPEITKSEPKNYSTNFNNNEIKIYFDEYIKIKDVQRQLIISPPMDPKPVITPLGGASKRITIKILDTLSPNTTYAFNFGNSIVDNNEENPYPYFRYVFSTGSTLDSLTVKGTIIDAELRKPDNFVSVMLYEVDSTFNDSVVYNKLPRYITNTLDSTTVFSVENMKPGKYMMVAINDKNQDNKFQPQSDKIAFSDTFIDVPTDSTAFFTLKLFNEELTPKIIRPRLLSGEKIGFGFQGNYNDMSINILSEVPDDYEYRITKDQKTDTLNYWYKPRLENTDSLIFNVSNKKGYSEDFTIRISEQKRDTLALKAEPTGTIKFYETFKIYASTPLSKIDEEKIKILDKDSLNVAFSATLDSLENSYAIHFEKSEENKYAIQILPEAFTDFFNDTNDSLYFNLNTKSYSDYGNARVTLQNAVYPVIVQFVDEKGEVKYEKFSEKSEPLDFRNMESGDYFLRVIYDSNKNKKFDTGNYLEKRQPERISYAKEIVEIRAFWDQVVDFTLE</sequence>
<protein>
    <submittedName>
        <fullName evidence="4">Ig-like domain-containing protein</fullName>
    </submittedName>
</protein>
<keyword evidence="5" id="KW-1185">Reference proteome</keyword>
<reference evidence="5" key="1">
    <citation type="journal article" date="2019" name="Int. J. Syst. Evol. Microbiol.">
        <title>The Global Catalogue of Microorganisms (GCM) 10K type strain sequencing project: providing services to taxonomists for standard genome sequencing and annotation.</title>
        <authorList>
            <consortium name="The Broad Institute Genomics Platform"/>
            <consortium name="The Broad Institute Genome Sequencing Center for Infectious Disease"/>
            <person name="Wu L."/>
            <person name="Ma J."/>
        </authorList>
    </citation>
    <scope>NUCLEOTIDE SEQUENCE [LARGE SCALE GENOMIC DNA]</scope>
    <source>
        <strain evidence="5">JCM 17525</strain>
    </source>
</reference>
<feature type="region of interest" description="Disordered" evidence="2">
    <location>
        <begin position="7"/>
        <end position="31"/>
    </location>
</feature>
<accession>A0ABP7GUW8</accession>
<name>A0ABP7GUW8_9FLAO</name>
<dbReference type="InterPro" id="IPR032812">
    <property type="entry name" value="SbsA_Ig"/>
</dbReference>
<evidence type="ECO:0000256" key="2">
    <source>
        <dbReference type="SAM" id="MobiDB-lite"/>
    </source>
</evidence>
<dbReference type="Proteomes" id="UP001501456">
    <property type="component" value="Unassembled WGS sequence"/>
</dbReference>
<evidence type="ECO:0000313" key="4">
    <source>
        <dbReference type="EMBL" id="GAA3775033.1"/>
    </source>
</evidence>
<comment type="caution">
    <text evidence="4">The sequence shown here is derived from an EMBL/GenBank/DDBJ whole genome shotgun (WGS) entry which is preliminary data.</text>
</comment>
<dbReference type="EMBL" id="BAABBI010000001">
    <property type="protein sequence ID" value="GAA3775033.1"/>
    <property type="molecule type" value="Genomic_DNA"/>
</dbReference>
<evidence type="ECO:0000313" key="5">
    <source>
        <dbReference type="Proteomes" id="UP001501456"/>
    </source>
</evidence>
<dbReference type="Pfam" id="PF13205">
    <property type="entry name" value="Big_5"/>
    <property type="match status" value="1"/>
</dbReference>
<organism evidence="4 5">
    <name type="scientific">Corallibacter vietnamensis</name>
    <dbReference type="NCBI Taxonomy" id="904130"/>
    <lineage>
        <taxon>Bacteria</taxon>
        <taxon>Pseudomonadati</taxon>
        <taxon>Bacteroidota</taxon>
        <taxon>Flavobacteriia</taxon>
        <taxon>Flavobacteriales</taxon>
        <taxon>Flavobacteriaceae</taxon>
        <taxon>Corallibacter</taxon>
    </lineage>
</organism>
<proteinExistence type="predicted"/>
<feature type="domain" description="SbsA Ig-like" evidence="3">
    <location>
        <begin position="18"/>
        <end position="120"/>
    </location>
</feature>
<evidence type="ECO:0000256" key="1">
    <source>
        <dbReference type="ARBA" id="ARBA00022729"/>
    </source>
</evidence>
<gene>
    <name evidence="4" type="ORF">GCM10022271_03980</name>
</gene>
<evidence type="ECO:0000259" key="3">
    <source>
        <dbReference type="Pfam" id="PF13205"/>
    </source>
</evidence>